<reference evidence="4" key="1">
    <citation type="submission" date="2025-08" db="UniProtKB">
        <authorList>
            <consortium name="Ensembl"/>
        </authorList>
    </citation>
    <scope>IDENTIFICATION</scope>
</reference>
<dbReference type="GO" id="GO:0002376">
    <property type="term" value="P:immune system process"/>
    <property type="evidence" value="ECO:0007669"/>
    <property type="project" value="UniProtKB-KW"/>
</dbReference>
<dbReference type="InterPro" id="IPR050413">
    <property type="entry name" value="TCR_beta_variable"/>
</dbReference>
<name>A0A673HE41_9TELE</name>
<keyword evidence="5" id="KW-1185">Reference proteome</keyword>
<evidence type="ECO:0000259" key="3">
    <source>
        <dbReference type="PROSITE" id="PS50835"/>
    </source>
</evidence>
<dbReference type="Gene3D" id="2.60.40.10">
    <property type="entry name" value="Immunoglobulins"/>
    <property type="match status" value="1"/>
</dbReference>
<dbReference type="PROSITE" id="PS50835">
    <property type="entry name" value="IG_LIKE"/>
    <property type="match status" value="1"/>
</dbReference>
<dbReference type="InterPro" id="IPR007110">
    <property type="entry name" value="Ig-like_dom"/>
</dbReference>
<dbReference type="AlphaFoldDB" id="A0A673HE41"/>
<keyword evidence="1" id="KW-0732">Signal</keyword>
<dbReference type="PANTHER" id="PTHR23268">
    <property type="entry name" value="T-CELL RECEPTOR BETA CHAIN"/>
    <property type="match status" value="1"/>
</dbReference>
<evidence type="ECO:0000313" key="5">
    <source>
        <dbReference type="Proteomes" id="UP000472270"/>
    </source>
</evidence>
<dbReference type="InterPro" id="IPR013783">
    <property type="entry name" value="Ig-like_fold"/>
</dbReference>
<proteinExistence type="predicted"/>
<dbReference type="Pfam" id="PF07686">
    <property type="entry name" value="V-set"/>
    <property type="match status" value="1"/>
</dbReference>
<protein>
    <recommendedName>
        <fullName evidence="3">Ig-like domain-containing protein</fullName>
    </recommendedName>
</protein>
<evidence type="ECO:0000256" key="1">
    <source>
        <dbReference type="ARBA" id="ARBA00022729"/>
    </source>
</evidence>
<dbReference type="Proteomes" id="UP000472270">
    <property type="component" value="Unassembled WGS sequence"/>
</dbReference>
<dbReference type="SUPFAM" id="SSF48726">
    <property type="entry name" value="Immunoglobulin"/>
    <property type="match status" value="1"/>
</dbReference>
<dbReference type="PANTHER" id="PTHR23268:SF102">
    <property type="entry name" value="IMMUNOGLOBULIN V-SET DOMAIN-CONTAINING PROTEIN"/>
    <property type="match status" value="1"/>
</dbReference>
<dbReference type="SMART" id="SM00406">
    <property type="entry name" value="IGv"/>
    <property type="match status" value="1"/>
</dbReference>
<dbReference type="GO" id="GO:0005886">
    <property type="term" value="C:plasma membrane"/>
    <property type="evidence" value="ECO:0007669"/>
    <property type="project" value="TreeGrafter"/>
</dbReference>
<evidence type="ECO:0000313" key="4">
    <source>
        <dbReference type="Ensembl" id="ENSSRHP00000025298.1"/>
    </source>
</evidence>
<evidence type="ECO:0000256" key="2">
    <source>
        <dbReference type="ARBA" id="ARBA00022859"/>
    </source>
</evidence>
<feature type="domain" description="Ig-like" evidence="3">
    <location>
        <begin position="14"/>
        <end position="111"/>
    </location>
</feature>
<dbReference type="SMART" id="SM00409">
    <property type="entry name" value="IG"/>
    <property type="match status" value="1"/>
</dbReference>
<reference evidence="4" key="2">
    <citation type="submission" date="2025-09" db="UniProtKB">
        <authorList>
            <consortium name="Ensembl"/>
        </authorList>
    </citation>
    <scope>IDENTIFICATION</scope>
</reference>
<dbReference type="InterPro" id="IPR036179">
    <property type="entry name" value="Ig-like_dom_sf"/>
</dbReference>
<dbReference type="InterPro" id="IPR003599">
    <property type="entry name" value="Ig_sub"/>
</dbReference>
<dbReference type="GO" id="GO:0007166">
    <property type="term" value="P:cell surface receptor signaling pathway"/>
    <property type="evidence" value="ECO:0007669"/>
    <property type="project" value="TreeGrafter"/>
</dbReference>
<organism evidence="4 5">
    <name type="scientific">Sinocyclocheilus rhinocerous</name>
    <dbReference type="NCBI Taxonomy" id="307959"/>
    <lineage>
        <taxon>Eukaryota</taxon>
        <taxon>Metazoa</taxon>
        <taxon>Chordata</taxon>
        <taxon>Craniata</taxon>
        <taxon>Vertebrata</taxon>
        <taxon>Euteleostomi</taxon>
        <taxon>Actinopterygii</taxon>
        <taxon>Neopterygii</taxon>
        <taxon>Teleostei</taxon>
        <taxon>Ostariophysi</taxon>
        <taxon>Cypriniformes</taxon>
        <taxon>Cyprinidae</taxon>
        <taxon>Cyprininae</taxon>
        <taxon>Sinocyclocheilus</taxon>
    </lineage>
</organism>
<accession>A0A673HE41</accession>
<sequence>KISRLMTVQCHLLSSVDQTPSEVIVRSGQAYTLSCSHSISSYNTILWYQHEHGQGMNIIGYSFHSTHNDGFKGRFKLKKTDTLNGALEISNLSLSDSAVYYCAVSMHSATN</sequence>
<dbReference type="Ensembl" id="ENSSRHT00000026062.1">
    <property type="protein sequence ID" value="ENSSRHP00000025298.1"/>
    <property type="gene ID" value="ENSSRHG00000013280.1"/>
</dbReference>
<dbReference type="InterPro" id="IPR013106">
    <property type="entry name" value="Ig_V-set"/>
</dbReference>
<keyword evidence="2" id="KW-0391">Immunity</keyword>